<keyword evidence="2" id="KW-0813">Transport</keyword>
<keyword evidence="5" id="KW-0406">Ion transport</keyword>
<evidence type="ECO:0000256" key="2">
    <source>
        <dbReference type="ARBA" id="ARBA00022448"/>
    </source>
</evidence>
<keyword evidence="6 8" id="KW-0472">Membrane</keyword>
<protein>
    <submittedName>
        <fullName evidence="10">NAD-binding protein</fullName>
    </submittedName>
</protein>
<evidence type="ECO:0000256" key="1">
    <source>
        <dbReference type="ARBA" id="ARBA00004127"/>
    </source>
</evidence>
<dbReference type="InterPro" id="IPR010420">
    <property type="entry name" value="CASTOR/POLLUX/SYM8_dom"/>
</dbReference>
<dbReference type="Pfam" id="PF06241">
    <property type="entry name" value="Castor_Poll_mid"/>
    <property type="match status" value="1"/>
</dbReference>
<evidence type="ECO:0000256" key="5">
    <source>
        <dbReference type="ARBA" id="ARBA00023065"/>
    </source>
</evidence>
<evidence type="ECO:0000259" key="9">
    <source>
        <dbReference type="PROSITE" id="PS51202"/>
    </source>
</evidence>
<dbReference type="Proteomes" id="UP001241072">
    <property type="component" value="Unassembled WGS sequence"/>
</dbReference>
<gene>
    <name evidence="10" type="ORF">Q5716_08820</name>
</gene>
<keyword evidence="3 8" id="KW-0812">Transmembrane</keyword>
<accession>A0ABT9BP23</accession>
<sequence length="629" mass="69009">MDKPSFAERFRYWFDNWMSRGTIALMALLGIATVLLVAVVGGVTVLVLWLLPDKYNQFGEDFTPWDVFWGGLMRTLDPGTMGGDQGWLFRILMLIITIGGLIIVASLIGIVSGAFDSKVEELRKGRSRVLEKDYTLILGWSSKVFPIISEIVIANESRTRPVIVVLADKDKVEMEDEIKAEVGSTGKTKVICRTGDPMNLTDLEIANPNAARSIIIVAPEGSPDGDADVLKSALALTNNPRRRAEPYHIVGELEHPSALEAARLIGGREAHWVLGDELIGRITVQSCRQSGLSVVYSELLDFDGDEIYFTEQPSLYGRSYFETQLAFASCAVMGMVKGGEVMLNPADEARYEAGDQLIVIAEDDSVIATSAPGTPDASAVSTSKAETPRPERTLVLGYNAGLAAMLRELDEYVAPGSVVALVADVDWPELPDFANLSVEFTRGDATSRTLLDRIDVASFDHIIVLAYKELLDTQRADGKTLITLLQLRDIEEKTGVDLNIVSEMLDDRNREIAEVTNADDFIVSDKLISLMLSQVSENKRLTEVFDQLFSSVGSEIYLRPADLYVADGASVDFYTVLEAARRRGETAIGYRIEEFAHSSDKGYGVVVNPRKAEVTRFSASDKIIVLAEG</sequence>
<dbReference type="RefSeq" id="WP_305002703.1">
    <property type="nucleotide sequence ID" value="NZ_JAUQUB010000001.1"/>
</dbReference>
<dbReference type="InterPro" id="IPR036291">
    <property type="entry name" value="NAD(P)-bd_dom_sf"/>
</dbReference>
<evidence type="ECO:0000313" key="11">
    <source>
        <dbReference type="Proteomes" id="UP001241072"/>
    </source>
</evidence>
<dbReference type="PANTHER" id="PTHR31563">
    <property type="entry name" value="ION CHANNEL POLLUX-RELATED"/>
    <property type="match status" value="1"/>
</dbReference>
<dbReference type="SUPFAM" id="SSF116726">
    <property type="entry name" value="TrkA C-terminal domain-like"/>
    <property type="match status" value="1"/>
</dbReference>
<evidence type="ECO:0000256" key="8">
    <source>
        <dbReference type="SAM" id="Phobius"/>
    </source>
</evidence>
<keyword evidence="4 8" id="KW-1133">Transmembrane helix</keyword>
<dbReference type="SUPFAM" id="SSF51735">
    <property type="entry name" value="NAD(P)-binding Rossmann-fold domains"/>
    <property type="match status" value="1"/>
</dbReference>
<evidence type="ECO:0000256" key="7">
    <source>
        <dbReference type="ARBA" id="ARBA00023303"/>
    </source>
</evidence>
<dbReference type="PANTHER" id="PTHR31563:SF10">
    <property type="entry name" value="ION CHANNEL POLLUX-RELATED"/>
    <property type="match status" value="1"/>
</dbReference>
<evidence type="ECO:0000256" key="3">
    <source>
        <dbReference type="ARBA" id="ARBA00022692"/>
    </source>
</evidence>
<name>A0ABT9BP23_9MICO</name>
<evidence type="ECO:0000256" key="4">
    <source>
        <dbReference type="ARBA" id="ARBA00022989"/>
    </source>
</evidence>
<feature type="transmembrane region" description="Helical" evidence="8">
    <location>
        <begin position="136"/>
        <end position="154"/>
    </location>
</feature>
<dbReference type="InterPro" id="IPR036721">
    <property type="entry name" value="RCK_C_sf"/>
</dbReference>
<keyword evidence="11" id="KW-1185">Reference proteome</keyword>
<keyword evidence="7" id="KW-0407">Ion channel</keyword>
<dbReference type="InterPro" id="IPR006037">
    <property type="entry name" value="RCK_C"/>
</dbReference>
<evidence type="ECO:0000256" key="6">
    <source>
        <dbReference type="ARBA" id="ARBA00023136"/>
    </source>
</evidence>
<dbReference type="EMBL" id="JAUQUB010000001">
    <property type="protein sequence ID" value="MDO7882324.1"/>
    <property type="molecule type" value="Genomic_DNA"/>
</dbReference>
<feature type="transmembrane region" description="Helical" evidence="8">
    <location>
        <begin position="21"/>
        <end position="51"/>
    </location>
</feature>
<feature type="transmembrane region" description="Helical" evidence="8">
    <location>
        <begin position="87"/>
        <end position="115"/>
    </location>
</feature>
<dbReference type="PROSITE" id="PS51202">
    <property type="entry name" value="RCK_C"/>
    <property type="match status" value="1"/>
</dbReference>
<proteinExistence type="predicted"/>
<comment type="caution">
    <text evidence="10">The sequence shown here is derived from an EMBL/GenBank/DDBJ whole genome shotgun (WGS) entry which is preliminary data.</text>
</comment>
<comment type="subcellular location">
    <subcellularLocation>
        <location evidence="1">Endomembrane system</location>
        <topology evidence="1">Multi-pass membrane protein</topology>
    </subcellularLocation>
</comment>
<reference evidence="10 11" key="1">
    <citation type="submission" date="2023-07" db="EMBL/GenBank/DDBJ databases">
        <title>Protaetiibacter sp. nov WY-16 isolated from soil.</title>
        <authorList>
            <person name="Liu B."/>
            <person name="Wan Y."/>
        </authorList>
    </citation>
    <scope>NUCLEOTIDE SEQUENCE [LARGE SCALE GENOMIC DNA]</scope>
    <source>
        <strain evidence="10 11">WY-16</strain>
    </source>
</reference>
<organism evidence="10 11">
    <name type="scientific">Antiquaquibacter soli</name>
    <dbReference type="NCBI Taxonomy" id="3064523"/>
    <lineage>
        <taxon>Bacteria</taxon>
        <taxon>Bacillati</taxon>
        <taxon>Actinomycetota</taxon>
        <taxon>Actinomycetes</taxon>
        <taxon>Micrococcales</taxon>
        <taxon>Microbacteriaceae</taxon>
        <taxon>Antiquaquibacter</taxon>
    </lineage>
</organism>
<dbReference type="Gene3D" id="3.40.50.720">
    <property type="entry name" value="NAD(P)-binding Rossmann-like Domain"/>
    <property type="match status" value="2"/>
</dbReference>
<feature type="domain" description="RCK C-terminal" evidence="9">
    <location>
        <begin position="292"/>
        <end position="375"/>
    </location>
</feature>
<dbReference type="InterPro" id="IPR044849">
    <property type="entry name" value="CASTOR/POLLUX/SYM8-like"/>
</dbReference>
<evidence type="ECO:0000313" key="10">
    <source>
        <dbReference type="EMBL" id="MDO7882324.1"/>
    </source>
</evidence>